<dbReference type="EMBL" id="LSRX01000113">
    <property type="protein sequence ID" value="OLQ08608.1"/>
    <property type="molecule type" value="Genomic_DNA"/>
</dbReference>
<dbReference type="AlphaFoldDB" id="A0A1Q9EMJ6"/>
<name>A0A1Q9EMJ6_SYMMI</name>
<gene>
    <name evidence="2" type="ORF">AK812_SmicGene7861</name>
</gene>
<evidence type="ECO:0000313" key="3">
    <source>
        <dbReference type="Proteomes" id="UP000186817"/>
    </source>
</evidence>
<accession>A0A1Q9EMJ6</accession>
<organism evidence="2 3">
    <name type="scientific">Symbiodinium microadriaticum</name>
    <name type="common">Dinoflagellate</name>
    <name type="synonym">Zooxanthella microadriatica</name>
    <dbReference type="NCBI Taxonomy" id="2951"/>
    <lineage>
        <taxon>Eukaryota</taxon>
        <taxon>Sar</taxon>
        <taxon>Alveolata</taxon>
        <taxon>Dinophyceae</taxon>
        <taxon>Suessiales</taxon>
        <taxon>Symbiodiniaceae</taxon>
        <taxon>Symbiodinium</taxon>
    </lineage>
</organism>
<evidence type="ECO:0000313" key="2">
    <source>
        <dbReference type="EMBL" id="OLQ08608.1"/>
    </source>
</evidence>
<protein>
    <submittedName>
        <fullName evidence="2">Uncharacterized protein</fullName>
    </submittedName>
</protein>
<reference evidence="2 3" key="1">
    <citation type="submission" date="2016-02" db="EMBL/GenBank/DDBJ databases">
        <title>Genome analysis of coral dinoflagellate symbionts highlights evolutionary adaptations to a symbiotic lifestyle.</title>
        <authorList>
            <person name="Aranda M."/>
            <person name="Li Y."/>
            <person name="Liew Y.J."/>
            <person name="Baumgarten S."/>
            <person name="Simakov O."/>
            <person name="Wilson M."/>
            <person name="Piel J."/>
            <person name="Ashoor H."/>
            <person name="Bougouffa S."/>
            <person name="Bajic V.B."/>
            <person name="Ryu T."/>
            <person name="Ravasi T."/>
            <person name="Bayer T."/>
            <person name="Micklem G."/>
            <person name="Kim H."/>
            <person name="Bhak J."/>
            <person name="Lajeunesse T.C."/>
            <person name="Voolstra C.R."/>
        </authorList>
    </citation>
    <scope>NUCLEOTIDE SEQUENCE [LARGE SCALE GENOMIC DNA]</scope>
    <source>
        <strain evidence="2 3">CCMP2467</strain>
    </source>
</reference>
<comment type="caution">
    <text evidence="2">The sequence shown here is derived from an EMBL/GenBank/DDBJ whole genome shotgun (WGS) entry which is preliminary data.</text>
</comment>
<sequence length="80" mass="8650">MKTKTFRGSVSSVAVPPAKSGRDWPPAAPESRLCLKSSSRIMTMRMRRGVAPLRHPDLPVLASAYIAAGHVCIQRLGPQP</sequence>
<proteinExistence type="predicted"/>
<evidence type="ECO:0000256" key="1">
    <source>
        <dbReference type="SAM" id="MobiDB-lite"/>
    </source>
</evidence>
<feature type="compositionally biased region" description="Low complexity" evidence="1">
    <location>
        <begin position="9"/>
        <end position="18"/>
    </location>
</feature>
<dbReference type="Proteomes" id="UP000186817">
    <property type="component" value="Unassembled WGS sequence"/>
</dbReference>
<feature type="region of interest" description="Disordered" evidence="1">
    <location>
        <begin position="1"/>
        <end position="29"/>
    </location>
</feature>
<keyword evidence="3" id="KW-1185">Reference proteome</keyword>